<feature type="transmembrane region" description="Helical" evidence="4">
    <location>
        <begin position="45"/>
        <end position="62"/>
    </location>
</feature>
<gene>
    <name evidence="6" type="ORF">G127AT_02565</name>
</gene>
<dbReference type="SMART" id="SM00382">
    <property type="entry name" value="AAA"/>
    <property type="match status" value="2"/>
</dbReference>
<reference evidence="6" key="1">
    <citation type="submission" date="2021-03" db="EMBL/GenBank/DDBJ databases">
        <title>Agromyces archimandritus sp. nov., isolated from the cockroach Archimandrita tessellata.</title>
        <authorList>
            <person name="Guzman J."/>
            <person name="Ortuzar M."/>
            <person name="Poehlein A."/>
            <person name="Daniel R."/>
            <person name="Trujillo M."/>
            <person name="Vilcinskas A."/>
        </authorList>
    </citation>
    <scope>NUCLEOTIDE SEQUENCE</scope>
    <source>
        <strain evidence="6">G127AT</strain>
    </source>
</reference>
<keyword evidence="2 3" id="KW-0067">ATP-binding</keyword>
<dbReference type="GO" id="GO:0003677">
    <property type="term" value="F:DNA binding"/>
    <property type="evidence" value="ECO:0007669"/>
    <property type="project" value="InterPro"/>
</dbReference>
<dbReference type="InterPro" id="IPR003593">
    <property type="entry name" value="AAA+_ATPase"/>
</dbReference>
<keyword evidence="1 3" id="KW-0547">Nucleotide-binding</keyword>
<keyword evidence="4" id="KW-0812">Transmembrane</keyword>
<dbReference type="PANTHER" id="PTHR22683">
    <property type="entry name" value="SPORULATION PROTEIN RELATED"/>
    <property type="match status" value="1"/>
</dbReference>
<dbReference type="Proteomes" id="UP000671914">
    <property type="component" value="Chromosome"/>
</dbReference>
<dbReference type="InterPro" id="IPR050206">
    <property type="entry name" value="FtsK/SpoIIIE/SftA"/>
</dbReference>
<accession>A0A975IP16</accession>
<keyword evidence="4" id="KW-1133">Transmembrane helix</keyword>
<dbReference type="AlphaFoldDB" id="A0A975IP16"/>
<proteinExistence type="predicted"/>
<evidence type="ECO:0000256" key="4">
    <source>
        <dbReference type="SAM" id="Phobius"/>
    </source>
</evidence>
<feature type="binding site" evidence="3">
    <location>
        <begin position="362"/>
        <end position="369"/>
    </location>
    <ligand>
        <name>ATP</name>
        <dbReference type="ChEBI" id="CHEBI:30616"/>
    </ligand>
</feature>
<dbReference type="EMBL" id="CP071696">
    <property type="protein sequence ID" value="QTX05135.1"/>
    <property type="molecule type" value="Genomic_DNA"/>
</dbReference>
<dbReference type="RefSeq" id="WP_210899462.1">
    <property type="nucleotide sequence ID" value="NZ_CP071696.1"/>
</dbReference>
<evidence type="ECO:0000256" key="1">
    <source>
        <dbReference type="ARBA" id="ARBA00022741"/>
    </source>
</evidence>
<dbReference type="InterPro" id="IPR027417">
    <property type="entry name" value="P-loop_NTPase"/>
</dbReference>
<protein>
    <recommendedName>
        <fullName evidence="5">FtsK domain-containing protein</fullName>
    </recommendedName>
</protein>
<dbReference type="GO" id="GO:0005524">
    <property type="term" value="F:ATP binding"/>
    <property type="evidence" value="ECO:0007669"/>
    <property type="project" value="UniProtKB-UniRule"/>
</dbReference>
<evidence type="ECO:0000313" key="6">
    <source>
        <dbReference type="EMBL" id="QTX05135.1"/>
    </source>
</evidence>
<name>A0A975IP16_9MICO</name>
<dbReference type="Pfam" id="PF01580">
    <property type="entry name" value="FtsK_SpoIIIE"/>
    <property type="match status" value="1"/>
</dbReference>
<keyword evidence="7" id="KW-1185">Reference proteome</keyword>
<dbReference type="InterPro" id="IPR002543">
    <property type="entry name" value="FtsK_dom"/>
</dbReference>
<sequence length="930" mass="95774">MPEPHARLTLPPAVPEPAKHPFPVLGTLMPMVAAVVLWVVTSSPFALVFAALGPLVALAGVLDGRRGAKRARRTGAKEREEALAALRADIAREHEAERLRAWTETPSARTVVAGEAGPGWHGADSPVVVLGSGEMPSGLRLDGAPQGEEDRALLAEAAGLAAAPVAAPLAGGIGFVGPAALARAAARAALVQCLHAVRPDRIAVDAAGEGWAWAHRPGRGRPVGIVVLDRTASGDRSAFDDTACVLAVATETAALPPGIATIVRIPDPGTAELVRPRAHRFSPALLGAAEAEAFAARLDARAERAGVAGRAGAVPDLVAFDELPRPGLERRRDRLAATLGIGADGPVAVDLVADGPHAIVAGTTGSGKSEFLVAWIAALASAHPSERLTFLLVDFKGGAAFEPVRALPHVAGIVTDLDDAEALRALESIRAEIRARERILRTAGVAELSRLPDAVALARLVIVIDEYQALMDRFPELGAIVADIAQRGRSLGMHLVLAAQRPLGVVRDAISANCPIRVSLRVLDRGDSIAVIGDPRAAEIEAGTPGRGYLSSGAAGVRQAQFALVDEASIAAIAAADPAGAPVRRPWLDPLPGELRRGELGRLATEPAGGGVAFGLADEPDRQARTIAEWHPHTDGPMLVCGRGGSGRSTALAAIAAGFEASGGGAVHRVAGAGSRVWDLLAAARGGRLTGLLVIDDLDRLGHDWDPEARQAAIDTIAGVLRTARSSGLTVAASASRLGGPAHGLVEGFGASLLLAHAGRAELSQAGGDPALWRPDAVPGSGQWRGRAVQLVHEPVAAPPAGPAVPPFAVQAGRLHLIAAASPRAALEHWQRAFPGQPARLIGAMPAPTGAGVSEPGRPAALIGDADAWNANWSLLAAERDEAVVLVDGGPAELRALVRERSLPPLLDPGRGQLWRAMPGAPLERVRWPA</sequence>
<organism evidence="6 7">
    <name type="scientific">Agromyces archimandritae</name>
    <dbReference type="NCBI Taxonomy" id="2781962"/>
    <lineage>
        <taxon>Bacteria</taxon>
        <taxon>Bacillati</taxon>
        <taxon>Actinomycetota</taxon>
        <taxon>Actinomycetes</taxon>
        <taxon>Micrococcales</taxon>
        <taxon>Microbacteriaceae</taxon>
        <taxon>Agromyces</taxon>
    </lineage>
</organism>
<feature type="domain" description="FtsK" evidence="5">
    <location>
        <begin position="344"/>
        <end position="529"/>
    </location>
</feature>
<evidence type="ECO:0000256" key="2">
    <source>
        <dbReference type="ARBA" id="ARBA00022840"/>
    </source>
</evidence>
<dbReference type="CDD" id="cd01120">
    <property type="entry name" value="RecA-like_superfamily"/>
    <property type="match status" value="1"/>
</dbReference>
<dbReference type="KEGG" id="aarc:G127AT_02565"/>
<keyword evidence="4" id="KW-0472">Membrane</keyword>
<evidence type="ECO:0000259" key="5">
    <source>
        <dbReference type="PROSITE" id="PS50901"/>
    </source>
</evidence>
<dbReference type="PROSITE" id="PS50901">
    <property type="entry name" value="FTSK"/>
    <property type="match status" value="1"/>
</dbReference>
<evidence type="ECO:0000313" key="7">
    <source>
        <dbReference type="Proteomes" id="UP000671914"/>
    </source>
</evidence>
<evidence type="ECO:0000256" key="3">
    <source>
        <dbReference type="PROSITE-ProRule" id="PRU00289"/>
    </source>
</evidence>
<dbReference type="Gene3D" id="3.40.50.300">
    <property type="entry name" value="P-loop containing nucleotide triphosphate hydrolases"/>
    <property type="match status" value="2"/>
</dbReference>
<dbReference type="PANTHER" id="PTHR22683:SF1">
    <property type="entry name" value="TYPE VII SECRETION SYSTEM PROTEIN ESSC"/>
    <property type="match status" value="1"/>
</dbReference>
<dbReference type="SUPFAM" id="SSF52540">
    <property type="entry name" value="P-loop containing nucleoside triphosphate hydrolases"/>
    <property type="match status" value="2"/>
</dbReference>
<dbReference type="CDD" id="cd01127">
    <property type="entry name" value="TrwB_TraG_TraD_VirD4"/>
    <property type="match status" value="1"/>
</dbReference>